<sequence length="96" mass="11479">MAKKNLTNDIRESFQQEMSNWKNYFYENDIKSLKENITITFYVNDDRTLRLLQVITNDSDAKDYVKYIFSKQEVKADRGLAGEAYTFNLYLRYTAH</sequence>
<keyword evidence="2" id="KW-1185">Reference proteome</keyword>
<gene>
    <name evidence="1" type="ORF">PbJCM13498_02720</name>
</gene>
<evidence type="ECO:0000313" key="2">
    <source>
        <dbReference type="Proteomes" id="UP000391834"/>
    </source>
</evidence>
<organism evidence="1 2">
    <name type="scientific">Prolixibacter bellariivorans</name>
    <dbReference type="NCBI Taxonomy" id="314319"/>
    <lineage>
        <taxon>Bacteria</taxon>
        <taxon>Pseudomonadati</taxon>
        <taxon>Bacteroidota</taxon>
        <taxon>Bacteroidia</taxon>
        <taxon>Marinilabiliales</taxon>
        <taxon>Prolixibacteraceae</taxon>
        <taxon>Prolixibacter</taxon>
    </lineage>
</organism>
<dbReference type="AlphaFoldDB" id="A0A5M4ATY9"/>
<evidence type="ECO:0000313" key="1">
    <source>
        <dbReference type="EMBL" id="GET31409.1"/>
    </source>
</evidence>
<accession>A0A5M4ATY9</accession>
<comment type="caution">
    <text evidence="1">The sequence shown here is derived from an EMBL/GenBank/DDBJ whole genome shotgun (WGS) entry which is preliminary data.</text>
</comment>
<dbReference type="EMBL" id="BLAX01000001">
    <property type="protein sequence ID" value="GET31409.1"/>
    <property type="molecule type" value="Genomic_DNA"/>
</dbReference>
<name>A0A5M4ATY9_9BACT</name>
<proteinExistence type="predicted"/>
<reference evidence="1 2" key="1">
    <citation type="submission" date="2019-10" db="EMBL/GenBank/DDBJ databases">
        <title>Prolixibacter strains distinguished by the presence of nitrate reductase genes were adept at nitrate-dependent anaerobic corrosion of metallic iron and carbon steel.</title>
        <authorList>
            <person name="Iino T."/>
            <person name="Shono N."/>
            <person name="Ito K."/>
            <person name="Nakamura R."/>
            <person name="Sueoka K."/>
            <person name="Harayama S."/>
            <person name="Ohkuma M."/>
        </authorList>
    </citation>
    <scope>NUCLEOTIDE SEQUENCE [LARGE SCALE GENOMIC DNA]</scope>
    <source>
        <strain evidence="1 2">JCM 13498</strain>
    </source>
</reference>
<dbReference type="Proteomes" id="UP000391834">
    <property type="component" value="Unassembled WGS sequence"/>
</dbReference>
<evidence type="ECO:0008006" key="3">
    <source>
        <dbReference type="Google" id="ProtNLM"/>
    </source>
</evidence>
<protein>
    <recommendedName>
        <fullName evidence="3">TonB C-terminal domain-containing protein</fullName>
    </recommendedName>
</protein>